<name>A0ABQ5QA76_9BACT</name>
<protein>
    <recommendedName>
        <fullName evidence="3">Toprim domain-containing protein</fullName>
    </recommendedName>
</protein>
<dbReference type="InterPro" id="IPR034154">
    <property type="entry name" value="TOPRIM_DnaG/twinkle"/>
</dbReference>
<proteinExistence type="predicted"/>
<gene>
    <name evidence="1" type="ORF">GETHPA_28560</name>
</gene>
<evidence type="ECO:0000313" key="1">
    <source>
        <dbReference type="EMBL" id="GLH71323.1"/>
    </source>
</evidence>
<sequence length="830" mass="90896">MAPCPICGHEDVIFSGKPKFEVEGRPTALCPHAEAHARAGKACASVRYFADTGELLAPASHRPWEILYAVGVAMGVDEEGRRFGAPFLHDHCGIRGLRKAEAQALSADPQVASHLPKLKAMDQAEREGWPVLMAPLFDDRGLCGLEIRMFAPPSSPRPGEAHHQEGGRLIRTVGARGLYLTEPQSSPRAVVVFEGIWDCVAAGWDAFERDSREFTFAGVTANTSSSLIRAALRTYFPGVPVVVIGDRDRAGIQAMSRLRKAFPAAVLQGVGTSDQGWPKDYREADPEARWQGLLTGVEAGLEEWERRKLDADPDGRPTILVRPPEHEVVAQAWKAVSGRGEVFRRGDRLVHVVHGTGEKQGKVRIPSGNPMVVEASQYWLREHLSRVAKFQRLSAEGQVADVMVPDWLPHVLLASAPTADIEALRALVETPVFLGSGAILSEEGLDEDSGLYLIERGGKLEVPEAPDLRAAQRAAERLLEVVADFPFASEPHPDAYRAAWLALILTGFARYGIPGPIPFVALDASVPSSGKNLLADVASLIVQGRTVALASAPKDGVELQKILLATLRQGHRMFFLDEVPNPFGSREWNGLVTAYPDYQGRLLGLSTMLEVPQLTLWMVAGNNLTLAPEVSRRCLRIRLEPMVEHPENRSGFQHPNLRAYVREHQAELAAAALTILRAYHLAGCPDPGLPTWGSFEAWSDLVRNAVCWATGWDCDTRMVLADHADLTRGDWRVSLGILRSEFSTRAFTADQVLAWCERGEGAASELRAALDGLHANPKGLCGRSLGWIFRRHEKVVVDGYYLARHPGRHNGSTSWVLHPVEARDRFAAAS</sequence>
<evidence type="ECO:0000313" key="2">
    <source>
        <dbReference type="Proteomes" id="UP001165089"/>
    </source>
</evidence>
<accession>A0ABQ5QA76</accession>
<reference evidence="1 2" key="1">
    <citation type="journal article" date="2023" name="Antonie Van Leeuwenhoek">
        <title>Mesoterricola silvestris gen. nov., sp. nov., Mesoterricola sediminis sp. nov., Geothrix oryzae sp. nov., Geothrix edaphica sp. nov., Geothrix rubra sp. nov., and Geothrix limicola sp. nov., six novel members of Acidobacteriota isolated from soils.</title>
        <authorList>
            <person name="Itoh H."/>
            <person name="Sugisawa Y."/>
            <person name="Mise K."/>
            <person name="Xu Z."/>
            <person name="Kuniyasu M."/>
            <person name="Ushijima N."/>
            <person name="Kawano K."/>
            <person name="Kobayashi E."/>
            <person name="Shiratori Y."/>
            <person name="Masuda Y."/>
            <person name="Senoo K."/>
        </authorList>
    </citation>
    <scope>NUCLEOTIDE SEQUENCE [LARGE SCALE GENOMIC DNA]</scope>
    <source>
        <strain evidence="1 2">Red803</strain>
    </source>
</reference>
<organism evidence="1 2">
    <name type="scientific">Geothrix rubra</name>
    <dbReference type="NCBI Taxonomy" id="2927977"/>
    <lineage>
        <taxon>Bacteria</taxon>
        <taxon>Pseudomonadati</taxon>
        <taxon>Acidobacteriota</taxon>
        <taxon>Holophagae</taxon>
        <taxon>Holophagales</taxon>
        <taxon>Holophagaceae</taxon>
        <taxon>Geothrix</taxon>
    </lineage>
</organism>
<dbReference type="EMBL" id="BSDD01000006">
    <property type="protein sequence ID" value="GLH71323.1"/>
    <property type="molecule type" value="Genomic_DNA"/>
</dbReference>
<keyword evidence="2" id="KW-1185">Reference proteome</keyword>
<dbReference type="CDD" id="cd01029">
    <property type="entry name" value="TOPRIM_primases"/>
    <property type="match status" value="1"/>
</dbReference>
<evidence type="ECO:0008006" key="3">
    <source>
        <dbReference type="Google" id="ProtNLM"/>
    </source>
</evidence>
<dbReference type="Proteomes" id="UP001165089">
    <property type="component" value="Unassembled WGS sequence"/>
</dbReference>
<comment type="caution">
    <text evidence="1">The sequence shown here is derived from an EMBL/GenBank/DDBJ whole genome shotgun (WGS) entry which is preliminary data.</text>
</comment>